<dbReference type="InterPro" id="IPR007956">
    <property type="entry name" value="Malonyl_CoA_deC_C"/>
</dbReference>
<protein>
    <submittedName>
        <fullName evidence="4 5">Malonyl-CoA decarboxylase, mitochondrial-like</fullName>
    </submittedName>
</protein>
<dbReference type="RefSeq" id="XP_015172177.1">
    <property type="nucleotide sequence ID" value="XM_015316691.1"/>
</dbReference>
<dbReference type="InterPro" id="IPR038917">
    <property type="entry name" value="Malonyl_CoA_deC"/>
</dbReference>
<name>A0ABM1HW41_POLDO</name>
<dbReference type="RefSeq" id="XP_015172178.1">
    <property type="nucleotide sequence ID" value="XM_015316692.1"/>
</dbReference>
<dbReference type="InterPro" id="IPR038351">
    <property type="entry name" value="MCD_N_sf"/>
</dbReference>
<dbReference type="Gene3D" id="3.40.630.150">
    <property type="entry name" value="Malonyl-CoA decarboxylase, catalytic domain"/>
    <property type="match status" value="1"/>
</dbReference>
<evidence type="ECO:0000313" key="4">
    <source>
        <dbReference type="RefSeq" id="XP_015172177.1"/>
    </source>
</evidence>
<accession>A0ABM1HW41</accession>
<keyword evidence="3" id="KW-1185">Reference proteome</keyword>
<reference evidence="4 5" key="1">
    <citation type="submission" date="2025-05" db="UniProtKB">
        <authorList>
            <consortium name="RefSeq"/>
        </authorList>
    </citation>
    <scope>IDENTIFICATION</scope>
    <source>
        <tissue evidence="4 5">Whole body</tissue>
    </source>
</reference>
<organism evidence="3 5">
    <name type="scientific">Polistes dominula</name>
    <name type="common">European paper wasp</name>
    <name type="synonym">Vespa dominula</name>
    <dbReference type="NCBI Taxonomy" id="743375"/>
    <lineage>
        <taxon>Eukaryota</taxon>
        <taxon>Metazoa</taxon>
        <taxon>Ecdysozoa</taxon>
        <taxon>Arthropoda</taxon>
        <taxon>Hexapoda</taxon>
        <taxon>Insecta</taxon>
        <taxon>Pterygota</taxon>
        <taxon>Neoptera</taxon>
        <taxon>Endopterygota</taxon>
        <taxon>Hymenoptera</taxon>
        <taxon>Apocrita</taxon>
        <taxon>Aculeata</taxon>
        <taxon>Vespoidea</taxon>
        <taxon>Vespidae</taxon>
        <taxon>Polistinae</taxon>
        <taxon>Polistini</taxon>
        <taxon>Polistes</taxon>
    </lineage>
</organism>
<feature type="domain" description="Malonyl-CoA decarboxylase C-terminal" evidence="1">
    <location>
        <begin position="194"/>
        <end position="464"/>
    </location>
</feature>
<feature type="domain" description="Malonyl-CoA decarboxylase N-terminal" evidence="2">
    <location>
        <begin position="120"/>
        <end position="191"/>
    </location>
</feature>
<dbReference type="Proteomes" id="UP000694924">
    <property type="component" value="Unplaced"/>
</dbReference>
<evidence type="ECO:0000259" key="2">
    <source>
        <dbReference type="Pfam" id="PF17408"/>
    </source>
</evidence>
<evidence type="ECO:0000313" key="3">
    <source>
        <dbReference type="Proteomes" id="UP000694924"/>
    </source>
</evidence>
<proteinExistence type="predicted"/>
<dbReference type="PANTHER" id="PTHR28641:SF1">
    <property type="entry name" value="MALONYL-COA DECARBOXYLASE, MITOCHONDRIAL"/>
    <property type="match status" value="1"/>
</dbReference>
<dbReference type="Pfam" id="PF17408">
    <property type="entry name" value="MCD_N"/>
    <property type="match status" value="1"/>
</dbReference>
<evidence type="ECO:0000259" key="1">
    <source>
        <dbReference type="Pfam" id="PF05292"/>
    </source>
</evidence>
<dbReference type="InterPro" id="IPR035372">
    <property type="entry name" value="MCD_N"/>
</dbReference>
<gene>
    <name evidence="4 5" type="primary">LOC107064255</name>
</gene>
<dbReference type="InterPro" id="IPR042303">
    <property type="entry name" value="Malonyl_CoA_deC_C_sf"/>
</dbReference>
<dbReference type="Gene3D" id="1.20.140.90">
    <property type="entry name" value="Malonyl-CoA decarboxylase, oligemerization domain"/>
    <property type="match status" value="1"/>
</dbReference>
<dbReference type="PANTHER" id="PTHR28641">
    <property type="match status" value="1"/>
</dbReference>
<dbReference type="GeneID" id="107064255"/>
<sequence length="493" mass="58000">MLRLVERLKIFDKCASKCKLILNRKSPQNLFNNSFLYTNANFNVHIKEELKEIFKLKDTNISKWIMENKVRNLCHTYVESKKEQKQYILQVLAKNYAIEHDSVLENVKKLLRTELNNERQMIIHERNLQSTLIPHYQWLFIIMGRLKYGVKFLVDLRTDILELISETNDSEKNFLIQQLNLTLQGLLLLWFSVGFLHLERITWESSCDILQKVSDYEAIHPIRNWVDLKRRVGPYRRCYIFTHPSMPREPLVVLHTALCDTIPNSVKGIEEAEQRILGRVGTKVTSYLEEDKSKITAAIFYSIASTQRGLQGIELGNYLIKEVANEVVTEFPMIHELSSLSPIPNFRIWLLEKMKQDISFIFTLEEQESIKNILQTNDIFLTLKKVFNNSLWTSDEQLSNFLKKPLLRACAWYLYKEKRRSYALNNVANFHLRNGAIMWRINWMADSSPRGIANSCGIMVNYRYYLNECENNSRNYIENYFINASESVINLIS</sequence>
<dbReference type="Pfam" id="PF05292">
    <property type="entry name" value="MCD"/>
    <property type="match status" value="1"/>
</dbReference>
<evidence type="ECO:0000313" key="5">
    <source>
        <dbReference type="RefSeq" id="XP_015172178.1"/>
    </source>
</evidence>